<gene>
    <name evidence="6" type="ORF">CUR178_05029</name>
</gene>
<dbReference type="CDD" id="cd20071">
    <property type="entry name" value="SET_SMYD"/>
    <property type="match status" value="1"/>
</dbReference>
<dbReference type="GeneID" id="94172234"/>
<dbReference type="Pfam" id="PF00856">
    <property type="entry name" value="SET"/>
    <property type="match status" value="1"/>
</dbReference>
<evidence type="ECO:0000256" key="4">
    <source>
        <dbReference type="SAM" id="MobiDB-lite"/>
    </source>
</evidence>
<dbReference type="GO" id="GO:0032259">
    <property type="term" value="P:methylation"/>
    <property type="evidence" value="ECO:0007669"/>
    <property type="project" value="UniProtKB-KW"/>
</dbReference>
<comment type="caution">
    <text evidence="6">The sequence shown here is derived from an EMBL/GenBank/DDBJ whole genome shotgun (WGS) entry which is preliminary data.</text>
</comment>
<evidence type="ECO:0000259" key="5">
    <source>
        <dbReference type="Pfam" id="PF00856"/>
    </source>
</evidence>
<dbReference type="PANTHER" id="PTHR46402">
    <property type="entry name" value="SET AND MYND DOMAIN-CONTAINING PROTEIN 5"/>
    <property type="match status" value="1"/>
</dbReference>
<feature type="region of interest" description="Disordered" evidence="4">
    <location>
        <begin position="238"/>
        <end position="257"/>
    </location>
</feature>
<keyword evidence="3" id="KW-0949">S-adenosyl-L-methionine</keyword>
<dbReference type="Gene3D" id="2.170.270.10">
    <property type="entry name" value="SET domain"/>
    <property type="match status" value="1"/>
</dbReference>
<feature type="region of interest" description="Disordered" evidence="4">
    <location>
        <begin position="112"/>
        <end position="146"/>
    </location>
</feature>
<feature type="compositionally biased region" description="Polar residues" evidence="4">
    <location>
        <begin position="114"/>
        <end position="123"/>
    </location>
</feature>
<dbReference type="GO" id="GO:0042799">
    <property type="term" value="F:histone H4K20 methyltransferase activity"/>
    <property type="evidence" value="ECO:0007669"/>
    <property type="project" value="TreeGrafter"/>
</dbReference>
<dbReference type="KEGG" id="lenr:94172234"/>
<reference evidence="6 7" key="1">
    <citation type="submission" date="2021-02" db="EMBL/GenBank/DDBJ databases">
        <title>Leishmania (Mundinia) enrietti genome sequencing and assembly.</title>
        <authorList>
            <person name="Almutairi H."/>
            <person name="Gatherer D."/>
        </authorList>
    </citation>
    <scope>NUCLEOTIDE SEQUENCE [LARGE SCALE GENOMIC DNA]</scope>
    <source>
        <strain evidence="6">CUR178</strain>
    </source>
</reference>
<keyword evidence="2" id="KW-0808">Transferase</keyword>
<dbReference type="SUPFAM" id="SSF82199">
    <property type="entry name" value="SET domain"/>
    <property type="match status" value="1"/>
</dbReference>
<organism evidence="6 7">
    <name type="scientific">Leishmania enriettii</name>
    <dbReference type="NCBI Taxonomy" id="5663"/>
    <lineage>
        <taxon>Eukaryota</taxon>
        <taxon>Discoba</taxon>
        <taxon>Euglenozoa</taxon>
        <taxon>Kinetoplastea</taxon>
        <taxon>Metakinetoplastina</taxon>
        <taxon>Trypanosomatida</taxon>
        <taxon>Trypanosomatidae</taxon>
        <taxon>Leishmaniinae</taxon>
        <taxon>Leishmania</taxon>
    </lineage>
</organism>
<dbReference type="InterPro" id="IPR046341">
    <property type="entry name" value="SET_dom_sf"/>
</dbReference>
<keyword evidence="7" id="KW-1185">Reference proteome</keyword>
<dbReference type="EMBL" id="JAFHKP010000024">
    <property type="protein sequence ID" value="KAG5478314.1"/>
    <property type="molecule type" value="Genomic_DNA"/>
</dbReference>
<dbReference type="PANTHER" id="PTHR46402:SF2">
    <property type="entry name" value="HISTONE-LYSINE N-TRIMETHYLTRANSFERASE SMYD5"/>
    <property type="match status" value="1"/>
</dbReference>
<dbReference type="GO" id="GO:0045814">
    <property type="term" value="P:negative regulation of gene expression, epigenetic"/>
    <property type="evidence" value="ECO:0007669"/>
    <property type="project" value="TreeGrafter"/>
</dbReference>
<feature type="region of interest" description="Disordered" evidence="4">
    <location>
        <begin position="190"/>
        <end position="211"/>
    </location>
</feature>
<feature type="compositionally biased region" description="Low complexity" evidence="4">
    <location>
        <begin position="24"/>
        <end position="34"/>
    </location>
</feature>
<dbReference type="OrthoDB" id="1028014at2759"/>
<evidence type="ECO:0000313" key="7">
    <source>
        <dbReference type="Proteomes" id="UP000674179"/>
    </source>
</evidence>
<evidence type="ECO:0000256" key="2">
    <source>
        <dbReference type="ARBA" id="ARBA00022679"/>
    </source>
</evidence>
<dbReference type="RefSeq" id="XP_067692779.1">
    <property type="nucleotide sequence ID" value="XM_067836724.1"/>
</dbReference>
<feature type="domain" description="SET" evidence="5">
    <location>
        <begin position="646"/>
        <end position="686"/>
    </location>
</feature>
<evidence type="ECO:0000313" key="6">
    <source>
        <dbReference type="EMBL" id="KAG5478314.1"/>
    </source>
</evidence>
<sequence length="732" mass="78334">MAGSPPPDRGDAARLDSLHGGSQGVSDSSSASLSPQVKWVDTATGVGVFASQHYQAGGCVLWEAPWVFAQSYRTWNTCPGETRRHALESISAEDAGKTLGEGAEEAYSVAPNGLSATNSSQRRQAGHGVPSVNTNHGERGSRDNAIRERGAATDEQLQRLRCCFGCGAPLLAFLREECGRLDGVLQEQVRNSGVEPGTTSPRDMSAGSTPLTRAPVASTWDLIRRANVQHLAQVPGDASANASLPAHSVTSTGKSAASSRPYVTEVDVAGRQHCVYFCTPVCEKRSLLEEGKRFVLTLLHHGHASASGLEPEVAEKDAPSGVAAVVAPPSRPSAQAPLVSLLRYPTPDAIVSFSQHPPPVALRLGAWPTRLHVLSSLHSVARRCNERVWLLALLLAKHQHFTLASAPAPAASSPQSRCFVAWLKDTVAASFRSRLEGMLQSYAEGAMQLLSMEQRSLLKFSWHLLTWWWLLCCAEEYTAIVTTATRASVTGSASPPLTHSRHPPLERLLSSSSATSTEAQGLEWVTDALAVAQSTAFPLQLYLQLYWMTNANVHMYVVASPLYTLWCRWLQSKAECGAAATTDTPAVTGSAEDTAAQVASSVKLLERLHTLFHAKSVDAAAGAEAAHSIGVGDSLHASGVALYDIAAKLNHSCVPNVCFQPTMGPVAASVVALRSVEVGEQLFTSYIRVEDFGEQTSAAAARRRRYLKDHYGFECWCPVCAFAEGARDGKKT</sequence>
<name>A0A836GSR7_LEIEN</name>
<feature type="compositionally biased region" description="Basic and acidic residues" evidence="4">
    <location>
        <begin position="136"/>
        <end position="146"/>
    </location>
</feature>
<accession>A0A836GSR7</accession>
<feature type="compositionally biased region" description="Polar residues" evidence="4">
    <location>
        <begin position="248"/>
        <end position="257"/>
    </location>
</feature>
<evidence type="ECO:0000256" key="1">
    <source>
        <dbReference type="ARBA" id="ARBA00022603"/>
    </source>
</evidence>
<feature type="region of interest" description="Disordered" evidence="4">
    <location>
        <begin position="1"/>
        <end position="34"/>
    </location>
</feature>
<protein>
    <recommendedName>
        <fullName evidence="5">SET domain-containing protein</fullName>
    </recommendedName>
</protein>
<evidence type="ECO:0000256" key="3">
    <source>
        <dbReference type="ARBA" id="ARBA00022691"/>
    </source>
</evidence>
<keyword evidence="1" id="KW-0489">Methyltransferase</keyword>
<proteinExistence type="predicted"/>
<dbReference type="AlphaFoldDB" id="A0A836GSR7"/>
<dbReference type="Proteomes" id="UP000674179">
    <property type="component" value="Chromosome 24"/>
</dbReference>
<feature type="compositionally biased region" description="Polar residues" evidence="4">
    <location>
        <begin position="197"/>
        <end position="211"/>
    </location>
</feature>
<dbReference type="InterPro" id="IPR001214">
    <property type="entry name" value="SET_dom"/>
</dbReference>
<feature type="compositionally biased region" description="Basic and acidic residues" evidence="4">
    <location>
        <begin position="8"/>
        <end position="17"/>
    </location>
</feature>